<organism evidence="4 5">
    <name type="scientific">Arabis nemorensis</name>
    <dbReference type="NCBI Taxonomy" id="586526"/>
    <lineage>
        <taxon>Eukaryota</taxon>
        <taxon>Viridiplantae</taxon>
        <taxon>Streptophyta</taxon>
        <taxon>Embryophyta</taxon>
        <taxon>Tracheophyta</taxon>
        <taxon>Spermatophyta</taxon>
        <taxon>Magnoliopsida</taxon>
        <taxon>eudicotyledons</taxon>
        <taxon>Gunneridae</taxon>
        <taxon>Pentapetalae</taxon>
        <taxon>rosids</taxon>
        <taxon>malvids</taxon>
        <taxon>Brassicales</taxon>
        <taxon>Brassicaceae</taxon>
        <taxon>Arabideae</taxon>
        <taxon>Arabis</taxon>
    </lineage>
</organism>
<dbReference type="PANTHER" id="PTHR47841:SF7">
    <property type="entry name" value="CYSTEINE_HISTIDINE-RICH C1 DOMAIN PROTEIN"/>
    <property type="match status" value="1"/>
</dbReference>
<keyword evidence="2" id="KW-0862">Zinc</keyword>
<accession>A0A565AN84</accession>
<dbReference type="InterPro" id="IPR002219">
    <property type="entry name" value="PKC_DAG/PE"/>
</dbReference>
<gene>
    <name evidence="4" type="ORF">ANE_LOCUS1266</name>
</gene>
<evidence type="ECO:0000259" key="3">
    <source>
        <dbReference type="PROSITE" id="PS50081"/>
    </source>
</evidence>
<dbReference type="OrthoDB" id="938199at2759"/>
<reference evidence="4" key="1">
    <citation type="submission" date="2019-07" db="EMBL/GenBank/DDBJ databases">
        <authorList>
            <person name="Dittberner H."/>
        </authorList>
    </citation>
    <scope>NUCLEOTIDE SEQUENCE [LARGE SCALE GENOMIC DNA]</scope>
</reference>
<sequence length="118" mass="13432">MVQVGHHAYSCKECDFLGHIECILRKEAPSPMYLKALYSCGKDVAKGTNQEVNDIGYIHVLSPRHMDNQECTICHDRIFATPWKCEACKFQAHENCAKLAQPSRHRLHSDHDLTLLPS</sequence>
<dbReference type="PANTHER" id="PTHR47841">
    <property type="entry name" value="DIACYLGLYCEROL KINASE THETA-LIKE-RELATED"/>
    <property type="match status" value="1"/>
</dbReference>
<dbReference type="InterPro" id="IPR046349">
    <property type="entry name" value="C1-like_sf"/>
</dbReference>
<dbReference type="Proteomes" id="UP000489600">
    <property type="component" value="Unassembled WGS sequence"/>
</dbReference>
<comment type="caution">
    <text evidence="4">The sequence shown here is derived from an EMBL/GenBank/DDBJ whole genome shotgun (WGS) entry which is preliminary data.</text>
</comment>
<dbReference type="EMBL" id="CABITT030000001">
    <property type="protein sequence ID" value="VVA90821.1"/>
    <property type="molecule type" value="Genomic_DNA"/>
</dbReference>
<evidence type="ECO:0000313" key="4">
    <source>
        <dbReference type="EMBL" id="VVA90821.1"/>
    </source>
</evidence>
<dbReference type="GO" id="GO:0046872">
    <property type="term" value="F:metal ion binding"/>
    <property type="evidence" value="ECO:0007669"/>
    <property type="project" value="UniProtKB-KW"/>
</dbReference>
<protein>
    <recommendedName>
        <fullName evidence="3">Phorbol-ester/DAG-type domain-containing protein</fullName>
    </recommendedName>
</protein>
<proteinExistence type="predicted"/>
<dbReference type="SUPFAM" id="SSF57889">
    <property type="entry name" value="Cysteine-rich domain"/>
    <property type="match status" value="1"/>
</dbReference>
<dbReference type="Gene3D" id="3.30.60.20">
    <property type="match status" value="1"/>
</dbReference>
<keyword evidence="1" id="KW-0479">Metal-binding</keyword>
<keyword evidence="5" id="KW-1185">Reference proteome</keyword>
<evidence type="ECO:0000313" key="5">
    <source>
        <dbReference type="Proteomes" id="UP000489600"/>
    </source>
</evidence>
<dbReference type="AlphaFoldDB" id="A0A565AN84"/>
<evidence type="ECO:0000256" key="1">
    <source>
        <dbReference type="ARBA" id="ARBA00022723"/>
    </source>
</evidence>
<evidence type="ECO:0000256" key="2">
    <source>
        <dbReference type="ARBA" id="ARBA00022833"/>
    </source>
</evidence>
<dbReference type="PROSITE" id="PS50081">
    <property type="entry name" value="ZF_DAG_PE_2"/>
    <property type="match status" value="1"/>
</dbReference>
<feature type="domain" description="Phorbol-ester/DAG-type" evidence="3">
    <location>
        <begin position="58"/>
        <end position="104"/>
    </location>
</feature>
<name>A0A565AN84_9BRAS</name>